<proteinExistence type="predicted"/>
<dbReference type="RefSeq" id="WP_326619844.1">
    <property type="nucleotide sequence ID" value="NZ_CP109106.1"/>
</dbReference>
<evidence type="ECO:0000256" key="1">
    <source>
        <dbReference type="ARBA" id="ARBA00022833"/>
    </source>
</evidence>
<dbReference type="Proteomes" id="UP001344251">
    <property type="component" value="Chromosome"/>
</dbReference>
<dbReference type="SUPFAM" id="SSF102588">
    <property type="entry name" value="LmbE-like"/>
    <property type="match status" value="1"/>
</dbReference>
<dbReference type="InterPro" id="IPR003737">
    <property type="entry name" value="GlcNAc_PI_deacetylase-related"/>
</dbReference>
<organism evidence="2 3">
    <name type="scientific">Streptomyces decoyicus</name>
    <dbReference type="NCBI Taxonomy" id="249567"/>
    <lineage>
        <taxon>Bacteria</taxon>
        <taxon>Bacillati</taxon>
        <taxon>Actinomycetota</taxon>
        <taxon>Actinomycetes</taxon>
        <taxon>Kitasatosporales</taxon>
        <taxon>Streptomycetaceae</taxon>
        <taxon>Streptomyces</taxon>
    </lineage>
</organism>
<keyword evidence="1" id="KW-0862">Zinc</keyword>
<name>A0ABZ1FJV8_9ACTN</name>
<dbReference type="EMBL" id="CP109106">
    <property type="protein sequence ID" value="WSB70293.1"/>
    <property type="molecule type" value="Genomic_DNA"/>
</dbReference>
<dbReference type="Pfam" id="PF02585">
    <property type="entry name" value="PIG-L"/>
    <property type="match status" value="1"/>
</dbReference>
<gene>
    <name evidence="2" type="ORF">OG863_21310</name>
</gene>
<dbReference type="InterPro" id="IPR024078">
    <property type="entry name" value="LmbE-like_dom_sf"/>
</dbReference>
<dbReference type="PANTHER" id="PTHR12993:SF26">
    <property type="entry name" value="1D-MYO-INOSITOL 2-ACETAMIDO-2-DEOXY-ALPHA-D-GLUCOPYRANOSIDE DEACETYLASE"/>
    <property type="match status" value="1"/>
</dbReference>
<sequence length="279" mass="30031">MRHTCLFFHAHPDDEALLTAGTMARLAGAGHRVVLVLATAGERGLAPQDLQGRGLGTVRREEAHASARILGCSRVAFLGYADSGHTPGPAPARGGTRPFAAADVEEAAARLAGLLTEERADLLTVYDPAGGYGHPDHVQVHRVGYRAARMAGTPVVLEATVDRTLLLRGLRAASWVHRFPPQFDRDAFRTAYGARSEITHRVPVKRHWRAKRASLAAHLSQARGGDSERTLAALGRLPGPAFRQVMGTEWYIQRGLPAGTLHRDPLATLPNARATAPSR</sequence>
<keyword evidence="3" id="KW-1185">Reference proteome</keyword>
<evidence type="ECO:0000313" key="2">
    <source>
        <dbReference type="EMBL" id="WSB70293.1"/>
    </source>
</evidence>
<dbReference type="PANTHER" id="PTHR12993">
    <property type="entry name" value="N-ACETYLGLUCOSAMINYL-PHOSPHATIDYLINOSITOL DE-N-ACETYLASE-RELATED"/>
    <property type="match status" value="1"/>
</dbReference>
<dbReference type="Gene3D" id="3.40.50.10320">
    <property type="entry name" value="LmbE-like"/>
    <property type="match status" value="1"/>
</dbReference>
<protein>
    <submittedName>
        <fullName evidence="2">PIG-L family deacetylase</fullName>
    </submittedName>
</protein>
<reference evidence="2 3" key="1">
    <citation type="submission" date="2022-10" db="EMBL/GenBank/DDBJ databases">
        <title>The complete genomes of actinobacterial strains from the NBC collection.</title>
        <authorList>
            <person name="Joergensen T.S."/>
            <person name="Alvarez Arevalo M."/>
            <person name="Sterndorff E.B."/>
            <person name="Faurdal D."/>
            <person name="Vuksanovic O."/>
            <person name="Mourched A.-S."/>
            <person name="Charusanti P."/>
            <person name="Shaw S."/>
            <person name="Blin K."/>
            <person name="Weber T."/>
        </authorList>
    </citation>
    <scope>NUCLEOTIDE SEQUENCE [LARGE SCALE GENOMIC DNA]</scope>
    <source>
        <strain evidence="2 3">NBC 01774</strain>
    </source>
</reference>
<accession>A0ABZ1FJV8</accession>
<evidence type="ECO:0000313" key="3">
    <source>
        <dbReference type="Proteomes" id="UP001344251"/>
    </source>
</evidence>